<sequence>MKFFFFINLFIILLIIENSINVYGFSCYYGLNTATTRNCQANSIGCSTTKTGGNCITFLHLSS</sequence>
<comment type="caution">
    <text evidence="2">The sequence shown here is derived from an EMBL/GenBank/DDBJ whole genome shotgun (WGS) entry which is preliminary data.</text>
</comment>
<name>A0A8S9Z9V9_9BILA</name>
<evidence type="ECO:0000256" key="1">
    <source>
        <dbReference type="SAM" id="SignalP"/>
    </source>
</evidence>
<keyword evidence="1" id="KW-0732">Signal</keyword>
<dbReference type="Proteomes" id="UP000605970">
    <property type="component" value="Unassembled WGS sequence"/>
</dbReference>
<dbReference type="EMBL" id="JABEBT010000157">
    <property type="protein sequence ID" value="KAF7627260.1"/>
    <property type="molecule type" value="Genomic_DNA"/>
</dbReference>
<reference evidence="2" key="1">
    <citation type="journal article" date="2020" name="Ecol. Evol.">
        <title>Genome structure and content of the rice root-knot nematode (Meloidogyne graminicola).</title>
        <authorList>
            <person name="Phan N.T."/>
            <person name="Danchin E.G.J."/>
            <person name="Klopp C."/>
            <person name="Perfus-Barbeoch L."/>
            <person name="Kozlowski D.K."/>
            <person name="Koutsovoulos G.D."/>
            <person name="Lopez-Roques C."/>
            <person name="Bouchez O."/>
            <person name="Zahm M."/>
            <person name="Besnard G."/>
            <person name="Bellafiore S."/>
        </authorList>
    </citation>
    <scope>NUCLEOTIDE SEQUENCE</scope>
    <source>
        <strain evidence="2">VN-18</strain>
    </source>
</reference>
<protein>
    <submittedName>
        <fullName evidence="2">Uncharacterized protein</fullName>
    </submittedName>
</protein>
<gene>
    <name evidence="2" type="ORF">Mgra_00009435</name>
</gene>
<feature type="signal peptide" evidence="1">
    <location>
        <begin position="1"/>
        <end position="24"/>
    </location>
</feature>
<keyword evidence="3" id="KW-1185">Reference proteome</keyword>
<dbReference type="AlphaFoldDB" id="A0A8S9Z9V9"/>
<feature type="chain" id="PRO_5035944221" evidence="1">
    <location>
        <begin position="25"/>
        <end position="63"/>
    </location>
</feature>
<proteinExistence type="predicted"/>
<accession>A0A8S9Z9V9</accession>
<evidence type="ECO:0000313" key="3">
    <source>
        <dbReference type="Proteomes" id="UP000605970"/>
    </source>
</evidence>
<organism evidence="2 3">
    <name type="scientific">Meloidogyne graminicola</name>
    <dbReference type="NCBI Taxonomy" id="189291"/>
    <lineage>
        <taxon>Eukaryota</taxon>
        <taxon>Metazoa</taxon>
        <taxon>Ecdysozoa</taxon>
        <taxon>Nematoda</taxon>
        <taxon>Chromadorea</taxon>
        <taxon>Rhabditida</taxon>
        <taxon>Tylenchina</taxon>
        <taxon>Tylenchomorpha</taxon>
        <taxon>Tylenchoidea</taxon>
        <taxon>Meloidogynidae</taxon>
        <taxon>Meloidogyninae</taxon>
        <taxon>Meloidogyne</taxon>
    </lineage>
</organism>
<evidence type="ECO:0000313" key="2">
    <source>
        <dbReference type="EMBL" id="KAF7627260.1"/>
    </source>
</evidence>